<accession>A0A139AMY5</accession>
<dbReference type="EMBL" id="KQ965744">
    <property type="protein sequence ID" value="KXS17873.1"/>
    <property type="molecule type" value="Genomic_DNA"/>
</dbReference>
<gene>
    <name evidence="2" type="ORF">M427DRAFT_234487</name>
</gene>
<dbReference type="AlphaFoldDB" id="A0A139AMY5"/>
<proteinExistence type="predicted"/>
<keyword evidence="1" id="KW-0472">Membrane</keyword>
<keyword evidence="1" id="KW-1133">Transmembrane helix</keyword>
<reference evidence="2 3" key="1">
    <citation type="journal article" date="2015" name="Genome Biol. Evol.">
        <title>Phylogenomic analyses indicate that early fungi evolved digesting cell walls of algal ancestors of land plants.</title>
        <authorList>
            <person name="Chang Y."/>
            <person name="Wang S."/>
            <person name="Sekimoto S."/>
            <person name="Aerts A.L."/>
            <person name="Choi C."/>
            <person name="Clum A."/>
            <person name="LaButti K.M."/>
            <person name="Lindquist E.A."/>
            <person name="Yee Ngan C."/>
            <person name="Ohm R.A."/>
            <person name="Salamov A.A."/>
            <person name="Grigoriev I.V."/>
            <person name="Spatafora J.W."/>
            <person name="Berbee M.L."/>
        </authorList>
    </citation>
    <scope>NUCLEOTIDE SEQUENCE [LARGE SCALE GENOMIC DNA]</scope>
    <source>
        <strain evidence="2 3">JEL478</strain>
    </source>
</reference>
<name>A0A139AMY5_GONPJ</name>
<organism evidence="2 3">
    <name type="scientific">Gonapodya prolifera (strain JEL478)</name>
    <name type="common">Monoblepharis prolifera</name>
    <dbReference type="NCBI Taxonomy" id="1344416"/>
    <lineage>
        <taxon>Eukaryota</taxon>
        <taxon>Fungi</taxon>
        <taxon>Fungi incertae sedis</taxon>
        <taxon>Chytridiomycota</taxon>
        <taxon>Chytridiomycota incertae sedis</taxon>
        <taxon>Monoblepharidomycetes</taxon>
        <taxon>Monoblepharidales</taxon>
        <taxon>Gonapodyaceae</taxon>
        <taxon>Gonapodya</taxon>
    </lineage>
</organism>
<dbReference type="Proteomes" id="UP000070544">
    <property type="component" value="Unassembled WGS sequence"/>
</dbReference>
<sequence length="128" mass="14575">MPVIRMTAATYSHVGVEPNQGGVGGSRTRAQSVRVQNAAARREKCFSFFLVGVILFVWLLYPRAPGFCRLHLFQNNEIFSCNSNLTAGIRYRFALEQDSARTNEVRLLKEDMRAEKLVQCYSQTRCTH</sequence>
<keyword evidence="1" id="KW-0812">Transmembrane</keyword>
<feature type="transmembrane region" description="Helical" evidence="1">
    <location>
        <begin position="45"/>
        <end position="61"/>
    </location>
</feature>
<evidence type="ECO:0000256" key="1">
    <source>
        <dbReference type="SAM" id="Phobius"/>
    </source>
</evidence>
<evidence type="ECO:0000313" key="3">
    <source>
        <dbReference type="Proteomes" id="UP000070544"/>
    </source>
</evidence>
<protein>
    <submittedName>
        <fullName evidence="2">Uncharacterized protein</fullName>
    </submittedName>
</protein>
<keyword evidence="3" id="KW-1185">Reference proteome</keyword>
<evidence type="ECO:0000313" key="2">
    <source>
        <dbReference type="EMBL" id="KXS17873.1"/>
    </source>
</evidence>